<dbReference type="AlphaFoldDB" id="K1R4D7"/>
<dbReference type="GO" id="GO:0005524">
    <property type="term" value="F:ATP binding"/>
    <property type="evidence" value="ECO:0007669"/>
    <property type="project" value="InterPro"/>
</dbReference>
<dbReference type="PANTHER" id="PTHR11472:SF34">
    <property type="entry name" value="REGULATOR OF TELOMERE ELONGATION HELICASE 1"/>
    <property type="match status" value="1"/>
</dbReference>
<feature type="domain" description="ATP-dependent helicase C-terminal" evidence="1">
    <location>
        <begin position="1"/>
        <end position="84"/>
    </location>
</feature>
<dbReference type="Gene3D" id="3.40.50.300">
    <property type="entry name" value="P-loop containing nucleotide triphosphate hydrolases"/>
    <property type="match status" value="1"/>
</dbReference>
<protein>
    <submittedName>
        <fullName evidence="2">Regulator of telomere elongation helicase 1</fullName>
    </submittedName>
</protein>
<dbReference type="GO" id="GO:1904430">
    <property type="term" value="P:negative regulation of t-circle formation"/>
    <property type="evidence" value="ECO:0007669"/>
    <property type="project" value="TreeGrafter"/>
</dbReference>
<dbReference type="PANTHER" id="PTHR11472">
    <property type="entry name" value="DNA REPAIR DEAD HELICASE RAD3/XP-D SUBFAMILY MEMBER"/>
    <property type="match status" value="1"/>
</dbReference>
<reference evidence="2" key="1">
    <citation type="journal article" date="2012" name="Nature">
        <title>The oyster genome reveals stress adaptation and complexity of shell formation.</title>
        <authorList>
            <person name="Zhang G."/>
            <person name="Fang X."/>
            <person name="Guo X."/>
            <person name="Li L."/>
            <person name="Luo R."/>
            <person name="Xu F."/>
            <person name="Yang P."/>
            <person name="Zhang L."/>
            <person name="Wang X."/>
            <person name="Qi H."/>
            <person name="Xiong Z."/>
            <person name="Que H."/>
            <person name="Xie Y."/>
            <person name="Holland P.W."/>
            <person name="Paps J."/>
            <person name="Zhu Y."/>
            <person name="Wu F."/>
            <person name="Chen Y."/>
            <person name="Wang J."/>
            <person name="Peng C."/>
            <person name="Meng J."/>
            <person name="Yang L."/>
            <person name="Liu J."/>
            <person name="Wen B."/>
            <person name="Zhang N."/>
            <person name="Huang Z."/>
            <person name="Zhu Q."/>
            <person name="Feng Y."/>
            <person name="Mount A."/>
            <person name="Hedgecock D."/>
            <person name="Xu Z."/>
            <person name="Liu Y."/>
            <person name="Domazet-Loso T."/>
            <person name="Du Y."/>
            <person name="Sun X."/>
            <person name="Zhang S."/>
            <person name="Liu B."/>
            <person name="Cheng P."/>
            <person name="Jiang X."/>
            <person name="Li J."/>
            <person name="Fan D."/>
            <person name="Wang W."/>
            <person name="Fu W."/>
            <person name="Wang T."/>
            <person name="Wang B."/>
            <person name="Zhang J."/>
            <person name="Peng Z."/>
            <person name="Li Y."/>
            <person name="Li N."/>
            <person name="Wang J."/>
            <person name="Chen M."/>
            <person name="He Y."/>
            <person name="Tan F."/>
            <person name="Song X."/>
            <person name="Zheng Q."/>
            <person name="Huang R."/>
            <person name="Yang H."/>
            <person name="Du X."/>
            <person name="Chen L."/>
            <person name="Yang M."/>
            <person name="Gaffney P.M."/>
            <person name="Wang S."/>
            <person name="Luo L."/>
            <person name="She Z."/>
            <person name="Ming Y."/>
            <person name="Huang W."/>
            <person name="Zhang S."/>
            <person name="Huang B."/>
            <person name="Zhang Y."/>
            <person name="Qu T."/>
            <person name="Ni P."/>
            <person name="Miao G."/>
            <person name="Wang J."/>
            <person name="Wang Q."/>
            <person name="Steinberg C.E."/>
            <person name="Wang H."/>
            <person name="Li N."/>
            <person name="Qian L."/>
            <person name="Zhang G."/>
            <person name="Li Y."/>
            <person name="Yang H."/>
            <person name="Liu X."/>
            <person name="Wang J."/>
            <person name="Yin Y."/>
            <person name="Wang J."/>
        </authorList>
    </citation>
    <scope>NUCLEOTIDE SEQUENCE [LARGE SCALE GENOMIC DNA]</scope>
    <source>
        <strain evidence="2">05x7-T-G4-1.051#20</strain>
    </source>
</reference>
<dbReference type="GO" id="GO:0016818">
    <property type="term" value="F:hydrolase activity, acting on acid anhydrides, in phosphorus-containing anhydrides"/>
    <property type="evidence" value="ECO:0007669"/>
    <property type="project" value="InterPro"/>
</dbReference>
<evidence type="ECO:0000259" key="1">
    <source>
        <dbReference type="SMART" id="SM00491"/>
    </source>
</evidence>
<accession>K1R4D7</accession>
<dbReference type="InterPro" id="IPR045028">
    <property type="entry name" value="DinG/Rad3-like"/>
</dbReference>
<dbReference type="InterPro" id="IPR006555">
    <property type="entry name" value="ATP-dep_Helicase_C"/>
</dbReference>
<dbReference type="GO" id="GO:0005634">
    <property type="term" value="C:nucleus"/>
    <property type="evidence" value="ECO:0007669"/>
    <property type="project" value="TreeGrafter"/>
</dbReference>
<gene>
    <name evidence="2" type="ORF">CGI_10022431</name>
</gene>
<dbReference type="SMART" id="SM00491">
    <property type="entry name" value="HELICc2"/>
    <property type="match status" value="1"/>
</dbReference>
<keyword evidence="2" id="KW-0067">ATP-binding</keyword>
<dbReference type="InterPro" id="IPR027417">
    <property type="entry name" value="P-loop_NTPase"/>
</dbReference>
<keyword evidence="2" id="KW-0547">Nucleotide-binding</keyword>
<dbReference type="GO" id="GO:0070182">
    <property type="term" value="F:DNA polymerase binding"/>
    <property type="evidence" value="ECO:0007669"/>
    <property type="project" value="TreeGrafter"/>
</dbReference>
<dbReference type="GO" id="GO:0045910">
    <property type="term" value="P:negative regulation of DNA recombination"/>
    <property type="evidence" value="ECO:0007669"/>
    <property type="project" value="TreeGrafter"/>
</dbReference>
<dbReference type="HOGENOM" id="CLU_2500098_0_0_1"/>
<evidence type="ECO:0000313" key="2">
    <source>
        <dbReference type="EMBL" id="EKC36040.1"/>
    </source>
</evidence>
<dbReference type="GO" id="GO:0003678">
    <property type="term" value="F:DNA helicase activity"/>
    <property type="evidence" value="ECO:0007669"/>
    <property type="project" value="TreeGrafter"/>
</dbReference>
<dbReference type="GO" id="GO:0090657">
    <property type="term" value="P:telomeric loop disassembly"/>
    <property type="evidence" value="ECO:0007669"/>
    <property type="project" value="TreeGrafter"/>
</dbReference>
<organism evidence="2">
    <name type="scientific">Magallana gigas</name>
    <name type="common">Pacific oyster</name>
    <name type="synonym">Crassostrea gigas</name>
    <dbReference type="NCBI Taxonomy" id="29159"/>
    <lineage>
        <taxon>Eukaryota</taxon>
        <taxon>Metazoa</taxon>
        <taxon>Spiralia</taxon>
        <taxon>Lophotrochozoa</taxon>
        <taxon>Mollusca</taxon>
        <taxon>Bivalvia</taxon>
        <taxon>Autobranchia</taxon>
        <taxon>Pteriomorphia</taxon>
        <taxon>Ostreida</taxon>
        <taxon>Ostreoidea</taxon>
        <taxon>Ostreidae</taxon>
        <taxon>Magallana</taxon>
    </lineage>
</organism>
<name>K1R4D7_MAGGI</name>
<sequence>MEEFYEKINDPALNGAIFVAVCRGKVSEGLDFADNNGRAVIITGLPFPPRMDPKVVLKMQFLDESRGKLGFKVHKTSFMFKYSKKS</sequence>
<keyword evidence="2" id="KW-0347">Helicase</keyword>
<dbReference type="Pfam" id="PF13307">
    <property type="entry name" value="Helicase_C_2"/>
    <property type="match status" value="1"/>
</dbReference>
<dbReference type="GO" id="GO:0010569">
    <property type="term" value="P:regulation of double-strand break repair via homologous recombination"/>
    <property type="evidence" value="ECO:0007669"/>
    <property type="project" value="TreeGrafter"/>
</dbReference>
<keyword evidence="2" id="KW-0378">Hydrolase</keyword>
<dbReference type="GO" id="GO:0003676">
    <property type="term" value="F:nucleic acid binding"/>
    <property type="evidence" value="ECO:0007669"/>
    <property type="project" value="InterPro"/>
</dbReference>
<dbReference type="InParanoid" id="K1R4D7"/>
<dbReference type="EMBL" id="JH818298">
    <property type="protein sequence ID" value="EKC36040.1"/>
    <property type="molecule type" value="Genomic_DNA"/>
</dbReference>
<proteinExistence type="predicted"/>